<proteinExistence type="inferred from homology"/>
<keyword evidence="6 7" id="KW-0472">Membrane</keyword>
<dbReference type="GO" id="GO:0005886">
    <property type="term" value="C:plasma membrane"/>
    <property type="evidence" value="ECO:0007669"/>
    <property type="project" value="UniProtKB-SubCell"/>
</dbReference>
<reference evidence="9 10" key="1">
    <citation type="submission" date="2018-05" db="EMBL/GenBank/DDBJ databases">
        <title>Freshwater and sediment microbial communities from various areas in North America, analyzing microbe dynamics in response to fracking.</title>
        <authorList>
            <person name="Lamendella R."/>
        </authorList>
    </citation>
    <scope>NUCLEOTIDE SEQUENCE [LARGE SCALE GENOMIC DNA]</scope>
    <source>
        <strain evidence="9 10">15_TX</strain>
    </source>
</reference>
<feature type="domain" description="YetF C-terminal" evidence="8">
    <location>
        <begin position="85"/>
        <end position="217"/>
    </location>
</feature>
<evidence type="ECO:0000313" key="10">
    <source>
        <dbReference type="Proteomes" id="UP000247150"/>
    </source>
</evidence>
<feature type="transmembrane region" description="Helical" evidence="7">
    <location>
        <begin position="36"/>
        <end position="56"/>
    </location>
</feature>
<keyword evidence="5 7" id="KW-1133">Transmembrane helix</keyword>
<feature type="transmembrane region" description="Helical" evidence="7">
    <location>
        <begin position="62"/>
        <end position="82"/>
    </location>
</feature>
<dbReference type="RefSeq" id="WP_110065558.1">
    <property type="nucleotide sequence ID" value="NZ_QGTW01000007.1"/>
</dbReference>
<dbReference type="Proteomes" id="UP000247150">
    <property type="component" value="Unassembled WGS sequence"/>
</dbReference>
<evidence type="ECO:0000256" key="7">
    <source>
        <dbReference type="SAM" id="Phobius"/>
    </source>
</evidence>
<dbReference type="OrthoDB" id="9778331at2"/>
<evidence type="ECO:0000256" key="4">
    <source>
        <dbReference type="ARBA" id="ARBA00022692"/>
    </source>
</evidence>
<dbReference type="Pfam" id="PF04239">
    <property type="entry name" value="DUF421"/>
    <property type="match status" value="1"/>
</dbReference>
<evidence type="ECO:0000256" key="1">
    <source>
        <dbReference type="ARBA" id="ARBA00004651"/>
    </source>
</evidence>
<dbReference type="PANTHER" id="PTHR34582:SF6">
    <property type="entry name" value="UPF0702 TRANSMEMBRANE PROTEIN YCAP"/>
    <property type="match status" value="1"/>
</dbReference>
<dbReference type="InterPro" id="IPR007353">
    <property type="entry name" value="DUF421"/>
</dbReference>
<evidence type="ECO:0000256" key="2">
    <source>
        <dbReference type="ARBA" id="ARBA00006448"/>
    </source>
</evidence>
<evidence type="ECO:0000256" key="6">
    <source>
        <dbReference type="ARBA" id="ARBA00023136"/>
    </source>
</evidence>
<comment type="subcellular location">
    <subcellularLocation>
        <location evidence="1">Cell membrane</location>
        <topology evidence="1">Multi-pass membrane protein</topology>
    </subcellularLocation>
</comment>
<dbReference type="PANTHER" id="PTHR34582">
    <property type="entry name" value="UPF0702 TRANSMEMBRANE PROTEIN YCAP"/>
    <property type="match status" value="1"/>
</dbReference>
<name>A0A2V3A320_9BACI</name>
<evidence type="ECO:0000256" key="3">
    <source>
        <dbReference type="ARBA" id="ARBA00022475"/>
    </source>
</evidence>
<keyword evidence="3" id="KW-1003">Cell membrane</keyword>
<organism evidence="9 10">
    <name type="scientific">Cytobacillus oceanisediminis</name>
    <dbReference type="NCBI Taxonomy" id="665099"/>
    <lineage>
        <taxon>Bacteria</taxon>
        <taxon>Bacillati</taxon>
        <taxon>Bacillota</taxon>
        <taxon>Bacilli</taxon>
        <taxon>Bacillales</taxon>
        <taxon>Bacillaceae</taxon>
        <taxon>Cytobacillus</taxon>
    </lineage>
</organism>
<comment type="similarity">
    <text evidence="2">Belongs to the UPF0702 family.</text>
</comment>
<dbReference type="AlphaFoldDB" id="A0A2V3A320"/>
<protein>
    <submittedName>
        <fullName evidence="9">Uncharacterized membrane protein YcaP (DUF421 family)</fullName>
    </submittedName>
</protein>
<gene>
    <name evidence="9" type="ORF">DFO73_107244</name>
</gene>
<keyword evidence="4 7" id="KW-0812">Transmembrane</keyword>
<dbReference type="EMBL" id="QGTW01000007">
    <property type="protein sequence ID" value="PWW27931.1"/>
    <property type="molecule type" value="Genomic_DNA"/>
</dbReference>
<sequence>MDAFIDLLKVYGRIYTILPLLLAVTLIMGKRSIGELPVFDFLVILTLGSVVGADIAEPKVNHLFTMFAVIGIASLQMLISYLKIKNRKFGKLVTFEPTIVIYKGQFLVKNMRTIKYSIDNVLQMLHEKNVFNLKDVEMAMIEASGELSVKLIPQKETARVEHFTSPIRDSSWELPIIVDGIVYRNVMRRENISEEWLKQELLKMQIKNLEDVFYAAVNKQRELHISLKDDKNKPEEPLLFH</sequence>
<evidence type="ECO:0000259" key="8">
    <source>
        <dbReference type="Pfam" id="PF04239"/>
    </source>
</evidence>
<feature type="transmembrane region" description="Helical" evidence="7">
    <location>
        <begin position="12"/>
        <end position="29"/>
    </location>
</feature>
<accession>A0A2V3A320</accession>
<dbReference type="InterPro" id="IPR023090">
    <property type="entry name" value="UPF0702_alpha/beta_dom_sf"/>
</dbReference>
<comment type="caution">
    <text evidence="9">The sequence shown here is derived from an EMBL/GenBank/DDBJ whole genome shotgun (WGS) entry which is preliminary data.</text>
</comment>
<evidence type="ECO:0000256" key="5">
    <source>
        <dbReference type="ARBA" id="ARBA00022989"/>
    </source>
</evidence>
<evidence type="ECO:0000313" key="9">
    <source>
        <dbReference type="EMBL" id="PWW27931.1"/>
    </source>
</evidence>
<dbReference type="Gene3D" id="3.30.240.20">
    <property type="entry name" value="bsu07140 like domains"/>
    <property type="match status" value="2"/>
</dbReference>